<proteinExistence type="predicted"/>
<dbReference type="InterPro" id="IPR038729">
    <property type="entry name" value="Rad50/SbcC_AAA"/>
</dbReference>
<dbReference type="Proteomes" id="UP000679725">
    <property type="component" value="Unassembled WGS sequence"/>
</dbReference>
<protein>
    <recommendedName>
        <fullName evidence="1">Rad50/SbcC-type AAA domain-containing protein</fullName>
    </recommendedName>
</protein>
<dbReference type="PANTHER" id="PTHR32182:SF22">
    <property type="entry name" value="ATP-DEPENDENT ENDONUCLEASE, OLD FAMILY-RELATED"/>
    <property type="match status" value="1"/>
</dbReference>
<dbReference type="Gene3D" id="3.40.50.300">
    <property type="entry name" value="P-loop containing nucleotide triphosphate hydrolases"/>
    <property type="match status" value="1"/>
</dbReference>
<evidence type="ECO:0000259" key="1">
    <source>
        <dbReference type="Pfam" id="PF13476"/>
    </source>
</evidence>
<dbReference type="PANTHER" id="PTHR32182">
    <property type="entry name" value="DNA REPLICATION AND REPAIR PROTEIN RECF"/>
    <property type="match status" value="1"/>
</dbReference>
<evidence type="ECO:0000313" key="3">
    <source>
        <dbReference type="Proteomes" id="UP000679725"/>
    </source>
</evidence>
<evidence type="ECO:0000313" key="2">
    <source>
        <dbReference type="EMBL" id="CAG5074475.1"/>
    </source>
</evidence>
<reference evidence="2 3" key="1">
    <citation type="submission" date="2021-04" db="EMBL/GenBank/DDBJ databases">
        <authorList>
            <person name="Rodrigo-Torres L."/>
            <person name="Arahal R. D."/>
            <person name="Lucena T."/>
        </authorList>
    </citation>
    <scope>NUCLEOTIDE SEQUENCE [LARGE SCALE GENOMIC DNA]</scope>
    <source>
        <strain evidence="2 3">CECT 9623</strain>
    </source>
</reference>
<dbReference type="SUPFAM" id="SSF52540">
    <property type="entry name" value="P-loop containing nucleoside triphosphate hydrolases"/>
    <property type="match status" value="1"/>
</dbReference>
<gene>
    <name evidence="2" type="ORF">DYBT9623_05162</name>
</gene>
<name>A0ABN7RHR9_9BACT</name>
<dbReference type="Pfam" id="PF13476">
    <property type="entry name" value="AAA_23"/>
    <property type="match status" value="1"/>
</dbReference>
<sequence length="651" mass="75547">MQKIKSITLRNFKYFYGKEDVQPQNIIDLNKNNLLLYGENGSGKSSIYWALYTFLQSSLKDPRSEIEKYFDPGNGENLRNRFAAADDESGIVVEFSAPTGGTIKELLRRPNGSFSINTFQDSFVSRTLVGSDFINYKYLSKIYDFRNSESIDLFEMFEREVFMFVDFETAFTDHTGTLSSKTYASDWWKFISREYTSLPKNKNKISERSDEYIRFKNQTIPKFTELLRAFLLSITQGANEFLTTSFAEKFTISFEVDSVECDFNKRITGKVREKDGKIYFPKIPLKVFLTDPNLDEDEKEVKKPHTFLNEARLTAIALAIRLSILDRRPTFDNSARILILDDLLLSLDMSHRDRVLDILLSQSFVDTYQILILTHDRAFYSLCKNRIQDRFTTGWIFKEMYQHQTINGIPCPFIPEQNSYLDLAKKYLKSFDYPASANYLRKETERVFKVLLPQNLNFYIKDDKGLVVLQLDNLIGNFLKYFKEVGGDIEPYRKLREHKDLLLNPLSHDNIDSPIYRRELDSIIEILEKLNLLKVHTIGMTDDLNEHIYQLHETDSAGENWVIEFSLKETYRGIRDLDGTWHLSNPICHFISRANVTHNIAPIPLGSTVKLGQGYGNIRHALGIKIGEVDNIKDLKEIIIKDGQKLIEILV</sequence>
<comment type="caution">
    <text evidence="2">The sequence shown here is derived from an EMBL/GenBank/DDBJ whole genome shotgun (WGS) entry which is preliminary data.</text>
</comment>
<organism evidence="2 3">
    <name type="scientific">Dyadobacter linearis</name>
    <dbReference type="NCBI Taxonomy" id="2823330"/>
    <lineage>
        <taxon>Bacteria</taxon>
        <taxon>Pseudomonadati</taxon>
        <taxon>Bacteroidota</taxon>
        <taxon>Cytophagia</taxon>
        <taxon>Cytophagales</taxon>
        <taxon>Spirosomataceae</taxon>
        <taxon>Dyadobacter</taxon>
    </lineage>
</organism>
<dbReference type="RefSeq" id="WP_215236405.1">
    <property type="nucleotide sequence ID" value="NZ_CAJRAU010000011.1"/>
</dbReference>
<dbReference type="EMBL" id="CAJRAU010000011">
    <property type="protein sequence ID" value="CAG5074475.1"/>
    <property type="molecule type" value="Genomic_DNA"/>
</dbReference>
<feature type="domain" description="Rad50/SbcC-type AAA" evidence="1">
    <location>
        <begin position="6"/>
        <end position="100"/>
    </location>
</feature>
<keyword evidence="3" id="KW-1185">Reference proteome</keyword>
<dbReference type="InterPro" id="IPR027417">
    <property type="entry name" value="P-loop_NTPase"/>
</dbReference>
<accession>A0ABN7RHR9</accession>